<dbReference type="Proteomes" id="UP000054683">
    <property type="component" value="Unassembled WGS sequence"/>
</dbReference>
<evidence type="ECO:0000313" key="10">
    <source>
        <dbReference type="Proteomes" id="UP000054683"/>
    </source>
</evidence>
<feature type="transmembrane region" description="Helical" evidence="7">
    <location>
        <begin position="148"/>
        <end position="167"/>
    </location>
</feature>
<organism evidence="9 10">
    <name type="scientific">Caballeronia udeis</name>
    <dbReference type="NCBI Taxonomy" id="1232866"/>
    <lineage>
        <taxon>Bacteria</taxon>
        <taxon>Pseudomonadati</taxon>
        <taxon>Pseudomonadota</taxon>
        <taxon>Betaproteobacteria</taxon>
        <taxon>Burkholderiales</taxon>
        <taxon>Burkholderiaceae</taxon>
        <taxon>Caballeronia</taxon>
    </lineage>
</organism>
<keyword evidence="4 7" id="KW-0812">Transmembrane</keyword>
<evidence type="ECO:0000313" key="9">
    <source>
        <dbReference type="EMBL" id="SAL72935.1"/>
    </source>
</evidence>
<evidence type="ECO:0000256" key="2">
    <source>
        <dbReference type="ARBA" id="ARBA00022448"/>
    </source>
</evidence>
<dbReference type="SUPFAM" id="SSF161098">
    <property type="entry name" value="MetI-like"/>
    <property type="match status" value="1"/>
</dbReference>
<feature type="transmembrane region" description="Helical" evidence="7">
    <location>
        <begin position="90"/>
        <end position="109"/>
    </location>
</feature>
<dbReference type="PANTHER" id="PTHR30151:SF19">
    <property type="entry name" value="ABC TRANSPORTER PERMEASE"/>
    <property type="match status" value="1"/>
</dbReference>
<dbReference type="GO" id="GO:0055085">
    <property type="term" value="P:transmembrane transport"/>
    <property type="evidence" value="ECO:0007669"/>
    <property type="project" value="InterPro"/>
</dbReference>
<dbReference type="Pfam" id="PF00528">
    <property type="entry name" value="BPD_transp_1"/>
    <property type="match status" value="1"/>
</dbReference>
<evidence type="ECO:0000256" key="6">
    <source>
        <dbReference type="ARBA" id="ARBA00023136"/>
    </source>
</evidence>
<dbReference type="OrthoDB" id="8138334at2"/>
<dbReference type="Gene3D" id="1.10.3720.10">
    <property type="entry name" value="MetI-like"/>
    <property type="match status" value="1"/>
</dbReference>
<dbReference type="PROSITE" id="PS50928">
    <property type="entry name" value="ABC_TM1"/>
    <property type="match status" value="1"/>
</dbReference>
<sequence length="276" mass="29983">MQETRSPAPPYAPASLKWRRLLRRWRSKFVVAACQLALLAALLALWQVATSSQALAFLFGSPSQIWGYLVKMQQDGSLVHDAGVTGMETLLGFLFGNVIGTVLGLLLWYSRFVSKVMQPFIVALGSIPIVALAPIVIIWFGTGLASKLAMSTLSVVVVALVTAYKGATSVDDDQINQMRTLGATKRQTFHKLVIPASLRDIFAGFKLTVGFALIGAIVGEFMSSDDGLGHAIFKAGSLYIIPKVFAGVVVTIALALFLSFLVGRLERFLMPWQKFD</sequence>
<dbReference type="PANTHER" id="PTHR30151">
    <property type="entry name" value="ALKANE SULFONATE ABC TRANSPORTER-RELATED, MEMBRANE SUBUNIT"/>
    <property type="match status" value="1"/>
</dbReference>
<accession>A0A158JW55</accession>
<evidence type="ECO:0000256" key="4">
    <source>
        <dbReference type="ARBA" id="ARBA00022692"/>
    </source>
</evidence>
<dbReference type="AlphaFoldDB" id="A0A158JW55"/>
<gene>
    <name evidence="9" type="ORF">AWB69_08891</name>
</gene>
<comment type="similarity">
    <text evidence="7">Belongs to the binding-protein-dependent transport system permease family.</text>
</comment>
<proteinExistence type="inferred from homology"/>
<evidence type="ECO:0000256" key="1">
    <source>
        <dbReference type="ARBA" id="ARBA00004651"/>
    </source>
</evidence>
<feature type="transmembrane region" description="Helical" evidence="7">
    <location>
        <begin position="201"/>
        <end position="219"/>
    </location>
</feature>
<keyword evidence="3" id="KW-1003">Cell membrane</keyword>
<feature type="transmembrane region" description="Helical" evidence="7">
    <location>
        <begin position="121"/>
        <end position="142"/>
    </location>
</feature>
<reference evidence="9 10" key="1">
    <citation type="submission" date="2016-01" db="EMBL/GenBank/DDBJ databases">
        <authorList>
            <person name="Oliw E.H."/>
        </authorList>
    </citation>
    <scope>NUCLEOTIDE SEQUENCE [LARGE SCALE GENOMIC DNA]</scope>
    <source>
        <strain evidence="9">LMG 27134</strain>
    </source>
</reference>
<comment type="subcellular location">
    <subcellularLocation>
        <location evidence="1 7">Cell membrane</location>
        <topology evidence="1 7">Multi-pass membrane protein</topology>
    </subcellularLocation>
</comment>
<dbReference type="CDD" id="cd06261">
    <property type="entry name" value="TM_PBP2"/>
    <property type="match status" value="1"/>
</dbReference>
<evidence type="ECO:0000259" key="8">
    <source>
        <dbReference type="PROSITE" id="PS50928"/>
    </source>
</evidence>
<dbReference type="GO" id="GO:0005886">
    <property type="term" value="C:plasma membrane"/>
    <property type="evidence" value="ECO:0007669"/>
    <property type="project" value="UniProtKB-SubCell"/>
</dbReference>
<evidence type="ECO:0000256" key="7">
    <source>
        <dbReference type="RuleBase" id="RU363032"/>
    </source>
</evidence>
<keyword evidence="2 7" id="KW-0813">Transport</keyword>
<dbReference type="EMBL" id="FCOK02000127">
    <property type="protein sequence ID" value="SAL72935.1"/>
    <property type="molecule type" value="Genomic_DNA"/>
</dbReference>
<evidence type="ECO:0000256" key="3">
    <source>
        <dbReference type="ARBA" id="ARBA00022475"/>
    </source>
</evidence>
<evidence type="ECO:0000256" key="5">
    <source>
        <dbReference type="ARBA" id="ARBA00022989"/>
    </source>
</evidence>
<dbReference type="RefSeq" id="WP_062092904.1">
    <property type="nucleotide sequence ID" value="NZ_FCOK02000127.1"/>
</dbReference>
<dbReference type="InterPro" id="IPR035906">
    <property type="entry name" value="MetI-like_sf"/>
</dbReference>
<keyword evidence="5 7" id="KW-1133">Transmembrane helix</keyword>
<feature type="transmembrane region" description="Helical" evidence="7">
    <location>
        <begin position="239"/>
        <end position="262"/>
    </location>
</feature>
<dbReference type="InterPro" id="IPR000515">
    <property type="entry name" value="MetI-like"/>
</dbReference>
<protein>
    <submittedName>
        <fullName evidence="9">Binding-protein-dependent transport system inner membrane protein</fullName>
    </submittedName>
</protein>
<keyword evidence="6 7" id="KW-0472">Membrane</keyword>
<feature type="domain" description="ABC transmembrane type-1" evidence="8">
    <location>
        <begin position="82"/>
        <end position="262"/>
    </location>
</feature>
<name>A0A158JW55_9BURK</name>